<accession>A0A553HPR6</accession>
<proteinExistence type="predicted"/>
<comment type="caution">
    <text evidence="2">The sequence shown here is derived from an EMBL/GenBank/DDBJ whole genome shotgun (WGS) entry which is preliminary data.</text>
</comment>
<feature type="compositionally biased region" description="Basic and acidic residues" evidence="1">
    <location>
        <begin position="348"/>
        <end position="360"/>
    </location>
</feature>
<keyword evidence="3" id="KW-1185">Reference proteome</keyword>
<gene>
    <name evidence="2" type="ORF">FHL15_009209</name>
</gene>
<feature type="compositionally biased region" description="Basic residues" evidence="1">
    <location>
        <begin position="202"/>
        <end position="218"/>
    </location>
</feature>
<evidence type="ECO:0000256" key="1">
    <source>
        <dbReference type="SAM" id="MobiDB-lite"/>
    </source>
</evidence>
<dbReference type="AlphaFoldDB" id="A0A553HPR6"/>
<evidence type="ECO:0000313" key="3">
    <source>
        <dbReference type="Proteomes" id="UP000319160"/>
    </source>
</evidence>
<organism evidence="2 3">
    <name type="scientific">Xylaria flabelliformis</name>
    <dbReference type="NCBI Taxonomy" id="2512241"/>
    <lineage>
        <taxon>Eukaryota</taxon>
        <taxon>Fungi</taxon>
        <taxon>Dikarya</taxon>
        <taxon>Ascomycota</taxon>
        <taxon>Pezizomycotina</taxon>
        <taxon>Sordariomycetes</taxon>
        <taxon>Xylariomycetidae</taxon>
        <taxon>Xylariales</taxon>
        <taxon>Xylariaceae</taxon>
        <taxon>Xylaria</taxon>
    </lineage>
</organism>
<feature type="compositionally biased region" description="Basic and acidic residues" evidence="1">
    <location>
        <begin position="302"/>
        <end position="314"/>
    </location>
</feature>
<dbReference type="OrthoDB" id="3539922at2759"/>
<feature type="region of interest" description="Disordered" evidence="1">
    <location>
        <begin position="290"/>
        <end position="433"/>
    </location>
</feature>
<protein>
    <submittedName>
        <fullName evidence="2">Uncharacterized protein</fullName>
    </submittedName>
</protein>
<sequence>MLQTTGSADMLYEVMWGKRASCAAPLIRVNCSETRMKLLPNYMKLDRREAPVLPRIRIRLALLTHVKFHEPGSAYSGSQSSVTPPGRFALLLAGAFFSGSLRGDLDGRPPKDRLIISASTTSKCSYPASDQTPFAVGIVAESGYPGLHHSRYDDPYTFDDPYIHSPPTARNQPAYEYIGTDEPLSPGIKSPPYHTFSPDHGRARRHARTMSPPRHSRHERANTPPAHESRYSSSPRPKDRHRGKSHDDKKQQKKKHFYQDIKQNPKLQQYGKQGLTFLSEAAAAYAAAQAGKDGAKGGNDNSRGRSVDYSDRHGRSSRHSTSRHRSHRRHASSPSRSPSPPPRRRSTRHGDRDRSRDRDREHHHRRRHSPSPPPLSRDPDSYLASRHGSDRDKDRERGRDRRHRHRQYSPSPSPSPSRRSRARNSTAPPTNPAVDRWQMAARAALEAGGLTAFRIRKDPGSWTGDKAAKVATAAIGAAAMDAFMDQDPRAAKGGMKGMAENAITSLIASQIMGKGTKRRGRSRF</sequence>
<reference evidence="3" key="1">
    <citation type="submission" date="2019-06" db="EMBL/GenBank/DDBJ databases">
        <title>Draft genome sequence of the griseofulvin-producing fungus Xylaria cubensis strain G536.</title>
        <authorList>
            <person name="Mead M.E."/>
            <person name="Raja H.A."/>
            <person name="Steenwyk J.L."/>
            <person name="Knowles S.L."/>
            <person name="Oberlies N.H."/>
            <person name="Rokas A."/>
        </authorList>
    </citation>
    <scope>NUCLEOTIDE SEQUENCE [LARGE SCALE GENOMIC DNA]</scope>
    <source>
        <strain evidence="3">G536</strain>
    </source>
</reference>
<name>A0A553HPR6_9PEZI</name>
<dbReference type="EMBL" id="VFLP01000061">
    <property type="protein sequence ID" value="TRX89937.1"/>
    <property type="molecule type" value="Genomic_DNA"/>
</dbReference>
<feature type="compositionally biased region" description="Basic and acidic residues" evidence="1">
    <location>
        <begin position="387"/>
        <end position="399"/>
    </location>
</feature>
<feature type="region of interest" description="Disordered" evidence="1">
    <location>
        <begin position="165"/>
        <end position="266"/>
    </location>
</feature>
<dbReference type="STRING" id="2512241.A0A553HPR6"/>
<evidence type="ECO:0000313" key="2">
    <source>
        <dbReference type="EMBL" id="TRX89937.1"/>
    </source>
</evidence>
<dbReference type="Proteomes" id="UP000319160">
    <property type="component" value="Unassembled WGS sequence"/>
</dbReference>
<feature type="compositionally biased region" description="Basic residues" evidence="1">
    <location>
        <begin position="315"/>
        <end position="331"/>
    </location>
</feature>